<dbReference type="GeneID" id="54409447"/>
<organism evidence="1 2">
    <name type="scientific">Dothidotthia symphoricarpi CBS 119687</name>
    <dbReference type="NCBI Taxonomy" id="1392245"/>
    <lineage>
        <taxon>Eukaryota</taxon>
        <taxon>Fungi</taxon>
        <taxon>Dikarya</taxon>
        <taxon>Ascomycota</taxon>
        <taxon>Pezizomycotina</taxon>
        <taxon>Dothideomycetes</taxon>
        <taxon>Pleosporomycetidae</taxon>
        <taxon>Pleosporales</taxon>
        <taxon>Dothidotthiaceae</taxon>
        <taxon>Dothidotthia</taxon>
    </lineage>
</organism>
<evidence type="ECO:0008006" key="3">
    <source>
        <dbReference type="Google" id="ProtNLM"/>
    </source>
</evidence>
<sequence>MRVITKTTTTYTAVFTLVPETPTAVEKRQPNVLKPSSIAIYHSFNGAITPPVSQGEVSRNSSNGRDTTTLVTFDLNGRTLPPTCSLRFHLDPKDSIASCTGTGHIDVFSSLKPAPIEGSAGWGGPGNQRNVPLGRMQVHGDGDATVLDFAPNQLGAFSCLEVGGLGVEGGVLAFELVPVGEQYRVTWDAGRSGLFLSW</sequence>
<dbReference type="EMBL" id="ML977517">
    <property type="protein sequence ID" value="KAF2124993.1"/>
    <property type="molecule type" value="Genomic_DNA"/>
</dbReference>
<reference evidence="1" key="1">
    <citation type="journal article" date="2020" name="Stud. Mycol.">
        <title>101 Dothideomycetes genomes: a test case for predicting lifestyles and emergence of pathogens.</title>
        <authorList>
            <person name="Haridas S."/>
            <person name="Albert R."/>
            <person name="Binder M."/>
            <person name="Bloem J."/>
            <person name="Labutti K."/>
            <person name="Salamov A."/>
            <person name="Andreopoulos B."/>
            <person name="Baker S."/>
            <person name="Barry K."/>
            <person name="Bills G."/>
            <person name="Bluhm B."/>
            <person name="Cannon C."/>
            <person name="Castanera R."/>
            <person name="Culley D."/>
            <person name="Daum C."/>
            <person name="Ezra D."/>
            <person name="Gonzalez J."/>
            <person name="Henrissat B."/>
            <person name="Kuo A."/>
            <person name="Liang C."/>
            <person name="Lipzen A."/>
            <person name="Lutzoni F."/>
            <person name="Magnuson J."/>
            <person name="Mondo S."/>
            <person name="Nolan M."/>
            <person name="Ohm R."/>
            <person name="Pangilinan J."/>
            <person name="Park H.-J."/>
            <person name="Ramirez L."/>
            <person name="Alfaro M."/>
            <person name="Sun H."/>
            <person name="Tritt A."/>
            <person name="Yoshinaga Y."/>
            <person name="Zwiers L.-H."/>
            <person name="Turgeon B."/>
            <person name="Goodwin S."/>
            <person name="Spatafora J."/>
            <person name="Crous P."/>
            <person name="Grigoriev I."/>
        </authorList>
    </citation>
    <scope>NUCLEOTIDE SEQUENCE</scope>
    <source>
        <strain evidence="1">CBS 119687</strain>
    </source>
</reference>
<evidence type="ECO:0000313" key="2">
    <source>
        <dbReference type="Proteomes" id="UP000799771"/>
    </source>
</evidence>
<keyword evidence="2" id="KW-1185">Reference proteome</keyword>
<name>A0A6A6A1E1_9PLEO</name>
<dbReference type="OrthoDB" id="5356630at2759"/>
<gene>
    <name evidence="1" type="ORF">P153DRAFT_370317</name>
</gene>
<dbReference type="AlphaFoldDB" id="A0A6A6A1E1"/>
<proteinExistence type="predicted"/>
<dbReference type="Proteomes" id="UP000799771">
    <property type="component" value="Unassembled WGS sequence"/>
</dbReference>
<evidence type="ECO:0000313" key="1">
    <source>
        <dbReference type="EMBL" id="KAF2124993.1"/>
    </source>
</evidence>
<accession>A0A6A6A1E1</accession>
<protein>
    <recommendedName>
        <fullName evidence="3">Ubiquitin 3 binding protein But2 C-terminal domain-containing protein</fullName>
    </recommendedName>
</protein>
<dbReference type="RefSeq" id="XP_033519386.1">
    <property type="nucleotide sequence ID" value="XM_033669015.1"/>
</dbReference>